<reference evidence="2 3" key="1">
    <citation type="submission" date="2019-04" db="EMBL/GenBank/DDBJ databases">
        <authorList>
            <consortium name="DOE Joint Genome Institute"/>
            <person name="Mondo S."/>
            <person name="Kjaerbolling I."/>
            <person name="Vesth T."/>
            <person name="Frisvad J.C."/>
            <person name="Nybo J.L."/>
            <person name="Theobald S."/>
            <person name="Kildgaard S."/>
            <person name="Isbrandt T."/>
            <person name="Kuo A."/>
            <person name="Sato A."/>
            <person name="Lyhne E.K."/>
            <person name="Kogle M.E."/>
            <person name="Wiebenga A."/>
            <person name="Kun R.S."/>
            <person name="Lubbers R.J."/>
            <person name="Makela M.R."/>
            <person name="Barry K."/>
            <person name="Chovatia M."/>
            <person name="Clum A."/>
            <person name="Daum C."/>
            <person name="Haridas S."/>
            <person name="He G."/>
            <person name="LaButti K."/>
            <person name="Lipzen A."/>
            <person name="Riley R."/>
            <person name="Salamov A."/>
            <person name="Simmons B.A."/>
            <person name="Magnuson J.K."/>
            <person name="Henrissat B."/>
            <person name="Mortensen U.H."/>
            <person name="Larsen T.O."/>
            <person name="Devries R.P."/>
            <person name="Grigoriev I.V."/>
            <person name="Machida M."/>
            <person name="Baker S.E."/>
            <person name="Andersen M.R."/>
            <person name="Cantor M.N."/>
            <person name="Hua S.X."/>
        </authorList>
    </citation>
    <scope>NUCLEOTIDE SEQUENCE [LARGE SCALE GENOMIC DNA]</scope>
    <source>
        <strain evidence="2 3">CBS 119388</strain>
    </source>
</reference>
<evidence type="ECO:0000313" key="2">
    <source>
        <dbReference type="EMBL" id="KAE8404920.1"/>
    </source>
</evidence>
<name>A0A5N7DEU1_9EURO</name>
<dbReference type="Pfam" id="PF20516">
    <property type="entry name" value="PDDEXK_12"/>
    <property type="match status" value="1"/>
</dbReference>
<protein>
    <submittedName>
        <fullName evidence="2">Uncharacterized protein</fullName>
    </submittedName>
</protein>
<feature type="region of interest" description="Disordered" evidence="1">
    <location>
        <begin position="21"/>
        <end position="100"/>
    </location>
</feature>
<evidence type="ECO:0000256" key="1">
    <source>
        <dbReference type="SAM" id="MobiDB-lite"/>
    </source>
</evidence>
<dbReference type="OrthoDB" id="4161186at2759"/>
<dbReference type="Proteomes" id="UP000325579">
    <property type="component" value="Unassembled WGS sequence"/>
</dbReference>
<feature type="compositionally biased region" description="Polar residues" evidence="1">
    <location>
        <begin position="77"/>
        <end position="93"/>
    </location>
</feature>
<evidence type="ECO:0000313" key="3">
    <source>
        <dbReference type="Proteomes" id="UP000325579"/>
    </source>
</evidence>
<dbReference type="AlphaFoldDB" id="A0A5N7DEU1"/>
<proteinExistence type="predicted"/>
<feature type="compositionally biased region" description="Polar residues" evidence="1">
    <location>
        <begin position="58"/>
        <end position="69"/>
    </location>
</feature>
<sequence>MTLGKVSRWLDQICAAECEETQFPTPLSTSPPQPSLKRTHDSETTIMEPSKKQRKSQWESASDTSSQLPTLRDDVTFLSQPASTASQARQRSPSPARHKTLLANATPRVYYFHERDEPKDLTAKSLLGFLSQETSWRPESAKILEAATGSWKCARQQRSESSWVTEVTRPMLLASIGDLPLEAWGIQSESVRTCYQPQYTARDRCHRKIDYVVGFSTDSWKNLYKKSATRFTNGYANHVDHPHTGTQVLGAGCEIKPKYGNLLEAEIQVGVWTAGLFSWAFEHRVGPDLPPPLVGFISVGESWEFYIIYGVPTEVGEDNELPGLAEVHVWGPLSDLAGRTSTEKTCTALAQTLRRVMEYICGDYIERLEASVIA</sequence>
<dbReference type="RefSeq" id="XP_031942239.1">
    <property type="nucleotide sequence ID" value="XM_032078228.1"/>
</dbReference>
<accession>A0A5N6HP49</accession>
<dbReference type="GeneID" id="43662919"/>
<keyword evidence="3" id="KW-1185">Reference proteome</keyword>
<accession>A0A5N7DEU1</accession>
<gene>
    <name evidence="2" type="ORF">BDV37DRAFT_103604</name>
</gene>
<dbReference type="EMBL" id="ML736764">
    <property type="protein sequence ID" value="KAE8404920.1"/>
    <property type="molecule type" value="Genomic_DNA"/>
</dbReference>
<organism evidence="2 3">
    <name type="scientific">Aspergillus pseudonomiae</name>
    <dbReference type="NCBI Taxonomy" id="1506151"/>
    <lineage>
        <taxon>Eukaryota</taxon>
        <taxon>Fungi</taxon>
        <taxon>Dikarya</taxon>
        <taxon>Ascomycota</taxon>
        <taxon>Pezizomycotina</taxon>
        <taxon>Eurotiomycetes</taxon>
        <taxon>Eurotiomycetidae</taxon>
        <taxon>Eurotiales</taxon>
        <taxon>Aspergillaceae</taxon>
        <taxon>Aspergillus</taxon>
        <taxon>Aspergillus subgen. Circumdati</taxon>
    </lineage>
</organism>
<dbReference type="InterPro" id="IPR046797">
    <property type="entry name" value="PDDEXK_12"/>
</dbReference>